<evidence type="ECO:0000313" key="4">
    <source>
        <dbReference type="EMBL" id="QDZ40431.1"/>
    </source>
</evidence>
<dbReference type="OrthoDB" id="9804774at2"/>
<dbReference type="PANTHER" id="PTHR43477:SF1">
    <property type="entry name" value="DIHYDROANTICAPSIN 7-DEHYDROGENASE"/>
    <property type="match status" value="1"/>
</dbReference>
<evidence type="ECO:0000256" key="3">
    <source>
        <dbReference type="RuleBase" id="RU000363"/>
    </source>
</evidence>
<dbReference type="Proteomes" id="UP000318453">
    <property type="component" value="Chromosome"/>
</dbReference>
<proteinExistence type="inferred from homology"/>
<dbReference type="PROSITE" id="PS00061">
    <property type="entry name" value="ADH_SHORT"/>
    <property type="match status" value="1"/>
</dbReference>
<gene>
    <name evidence="4" type="primary">fabG</name>
    <name evidence="4" type="ORF">FRE64_10970</name>
</gene>
<dbReference type="InterPro" id="IPR036291">
    <property type="entry name" value="NAD(P)-bd_dom_sf"/>
</dbReference>
<keyword evidence="2 4" id="KW-0560">Oxidoreductase</keyword>
<name>A0A5B8NPG4_9CHRO</name>
<reference evidence="4" key="1">
    <citation type="submission" date="2019-08" db="EMBL/GenBank/DDBJ databases">
        <title>Carotenoids and Carotenoid Binding Proteins in the Halophilic Cyanobacterium Euhalothece sp. ZM00.</title>
        <authorList>
            <person name="Cho S.M."/>
            <person name="Song J.Y."/>
            <person name="Park Y.-I."/>
        </authorList>
    </citation>
    <scope>NUCLEOTIDE SEQUENCE [LARGE SCALE GENOMIC DNA]</scope>
    <source>
        <strain evidence="4">Z-M001</strain>
    </source>
</reference>
<accession>A0A5B8NPG4</accession>
<dbReference type="PANTHER" id="PTHR43477">
    <property type="entry name" value="DIHYDROANTICAPSIN 7-DEHYDROGENASE"/>
    <property type="match status" value="1"/>
</dbReference>
<dbReference type="NCBIfam" id="NF004201">
    <property type="entry name" value="PRK05653.2-1"/>
    <property type="match status" value="1"/>
</dbReference>
<dbReference type="Pfam" id="PF00106">
    <property type="entry name" value="adh_short"/>
    <property type="match status" value="1"/>
</dbReference>
<dbReference type="KEGG" id="enn:FRE64_10970"/>
<comment type="similarity">
    <text evidence="1 3">Belongs to the short-chain dehydrogenases/reductases (SDR) family.</text>
</comment>
<dbReference type="EC" id="1.1.1.100" evidence="4"/>
<dbReference type="EMBL" id="CP042326">
    <property type="protein sequence ID" value="QDZ40431.1"/>
    <property type="molecule type" value="Genomic_DNA"/>
</dbReference>
<dbReference type="InterPro" id="IPR002347">
    <property type="entry name" value="SDR_fam"/>
</dbReference>
<sequence length="232" mass="25125">MEGKQVLLTGGTGGLGLGVTPAVIKRGAKVTIPYRSENAVERLKQKLSSSEFENIRFVNVDLTNENAISQLIEDMGRVDVLIHLVGGFSMGQLIDYNYEDWKKDFQLNLDTTFLVCKHSLRSMINHGYGRIVTVGSKGAVQPMGGLASYCASKAGVVALTHAIAEEVKDYDNITANCVLPSIIDTPTNREAMGSDQADQWVKPESLGEAICYLASEAAREVRGATLPVYGKL</sequence>
<dbReference type="InterPro" id="IPR020904">
    <property type="entry name" value="Sc_DH/Rdtase_CS"/>
</dbReference>
<dbReference type="RefSeq" id="WP_146296173.1">
    <property type="nucleotide sequence ID" value="NZ_CP042326.1"/>
</dbReference>
<evidence type="ECO:0000256" key="1">
    <source>
        <dbReference type="ARBA" id="ARBA00006484"/>
    </source>
</evidence>
<dbReference type="Gene3D" id="3.40.50.720">
    <property type="entry name" value="NAD(P)-binding Rossmann-like Domain"/>
    <property type="match status" value="1"/>
</dbReference>
<organism evidence="4 5">
    <name type="scientific">Euhalothece natronophila Z-M001</name>
    <dbReference type="NCBI Taxonomy" id="522448"/>
    <lineage>
        <taxon>Bacteria</taxon>
        <taxon>Bacillati</taxon>
        <taxon>Cyanobacteriota</taxon>
        <taxon>Cyanophyceae</taxon>
        <taxon>Oscillatoriophycideae</taxon>
        <taxon>Chroococcales</taxon>
        <taxon>Halothecacae</taxon>
        <taxon>Halothece cluster</taxon>
        <taxon>Euhalothece</taxon>
    </lineage>
</organism>
<dbReference type="PRINTS" id="PR00080">
    <property type="entry name" value="SDRFAMILY"/>
</dbReference>
<dbReference type="SUPFAM" id="SSF51735">
    <property type="entry name" value="NAD(P)-binding Rossmann-fold domains"/>
    <property type="match status" value="1"/>
</dbReference>
<evidence type="ECO:0000256" key="2">
    <source>
        <dbReference type="ARBA" id="ARBA00023002"/>
    </source>
</evidence>
<protein>
    <submittedName>
        <fullName evidence="4">3-oxoacyl-ACP reductase FabG</fullName>
        <ecNumber evidence="4">1.1.1.100</ecNumber>
    </submittedName>
</protein>
<dbReference type="GO" id="GO:0004316">
    <property type="term" value="F:3-oxoacyl-[acyl-carrier-protein] reductase (NADPH) activity"/>
    <property type="evidence" value="ECO:0007669"/>
    <property type="project" value="UniProtKB-EC"/>
</dbReference>
<evidence type="ECO:0000313" key="5">
    <source>
        <dbReference type="Proteomes" id="UP000318453"/>
    </source>
</evidence>
<dbReference type="InterPro" id="IPR051122">
    <property type="entry name" value="SDR_DHRS6-like"/>
</dbReference>
<dbReference type="AlphaFoldDB" id="A0A5B8NPG4"/>
<dbReference type="PRINTS" id="PR00081">
    <property type="entry name" value="GDHRDH"/>
</dbReference>
<keyword evidence="5" id="KW-1185">Reference proteome</keyword>